<evidence type="ECO:0000313" key="7">
    <source>
        <dbReference type="Proteomes" id="UP000008908"/>
    </source>
</evidence>
<dbReference type="SUPFAM" id="SSF53383">
    <property type="entry name" value="PLP-dependent transferases"/>
    <property type="match status" value="1"/>
</dbReference>
<dbReference type="Pfam" id="PF01053">
    <property type="entry name" value="Cys_Met_Meta_PP"/>
    <property type="match status" value="1"/>
</dbReference>
<dbReference type="InterPro" id="IPR015424">
    <property type="entry name" value="PyrdxlP-dep_Trfase"/>
</dbReference>
<dbReference type="Proteomes" id="UP000008908">
    <property type="component" value="Chromosome"/>
</dbReference>
<dbReference type="InterPro" id="IPR054542">
    <property type="entry name" value="Cys_met_metab_PP"/>
</dbReference>
<dbReference type="FunFam" id="3.90.1150.10:FF:000033">
    <property type="entry name" value="Cystathionine gamma-synthase"/>
    <property type="match status" value="1"/>
</dbReference>
<evidence type="ECO:0000313" key="6">
    <source>
        <dbReference type="EMBL" id="AEM71984.1"/>
    </source>
</evidence>
<dbReference type="GO" id="GO:0016846">
    <property type="term" value="F:carbon-sulfur lyase activity"/>
    <property type="evidence" value="ECO:0007669"/>
    <property type="project" value="TreeGrafter"/>
</dbReference>
<dbReference type="HOGENOM" id="CLU_018986_2_0_10"/>
<sequence length="397" mass="43863">MKTNMKTNMKSNKKGINTICTHVGELEDKEFKGAVSPLYMSTSYQFEDVAVKRYPRYFNTPNQEALCKKLAALEHAEAALIFGSGMAAISTALMTFLQAGDHVVLQQTIYGGTYHFAVSQFERFGIEYSFTTGWEVEDFEKEIKPNTKVLYLETPSNPLLTITDVKGVADLAEKKEILSMIDNTFASPVNQNPIDFGVDVVVHSATKYMGGHSDICAGVVAACQENMDKVFQTGICFGGSLSDYTVWLLERSIKTMAIRVKAQNENAMKMATYLNQSKDVDNVYYPGLEDHPGHELAKSQMKGFGGMLSFELKPEIDASLFFKELKLIKPSMSLAGIESTVLSPTQTSHALMSPEDRAKQGIKDSLIRFSLGIEETEDLIADIEQAIAKVKSTTVTV</sequence>
<evidence type="ECO:0000256" key="4">
    <source>
        <dbReference type="RuleBase" id="RU362118"/>
    </source>
</evidence>
<keyword evidence="5" id="KW-1133">Transmembrane helix</keyword>
<dbReference type="EC" id="4.4.1.1" evidence="6"/>
<gene>
    <name evidence="6" type="ordered locus">Murru_2962</name>
</gene>
<comment type="cofactor">
    <cofactor evidence="1 4">
        <name>pyridoxal 5'-phosphate</name>
        <dbReference type="ChEBI" id="CHEBI:597326"/>
    </cofactor>
</comment>
<dbReference type="InterPro" id="IPR015421">
    <property type="entry name" value="PyrdxlP-dep_Trfase_major"/>
</dbReference>
<keyword evidence="2 3" id="KW-0663">Pyridoxal phosphate</keyword>
<organism evidence="6 7">
    <name type="scientific">Allomuricauda ruestringensis (strain DSM 13258 / CIP 107369 / LMG 19739 / B1)</name>
    <name type="common">Muricauda ruestringensis</name>
    <dbReference type="NCBI Taxonomy" id="886377"/>
    <lineage>
        <taxon>Bacteria</taxon>
        <taxon>Pseudomonadati</taxon>
        <taxon>Bacteroidota</taxon>
        <taxon>Flavobacteriia</taxon>
        <taxon>Flavobacteriales</taxon>
        <taxon>Flavobacteriaceae</taxon>
        <taxon>Flagellimonas</taxon>
    </lineage>
</organism>
<dbReference type="PANTHER" id="PTHR11808:SF80">
    <property type="entry name" value="CYSTATHIONINE GAMMA-LYASE"/>
    <property type="match status" value="1"/>
</dbReference>
<dbReference type="AlphaFoldDB" id="G2PJZ9"/>
<dbReference type="GO" id="GO:0009086">
    <property type="term" value="P:methionine biosynthetic process"/>
    <property type="evidence" value="ECO:0007669"/>
    <property type="project" value="UniProtKB-ARBA"/>
</dbReference>
<dbReference type="Gene3D" id="3.40.640.10">
    <property type="entry name" value="Type I PLP-dependent aspartate aminotransferase-like (Major domain)"/>
    <property type="match status" value="1"/>
</dbReference>
<dbReference type="GO" id="GO:0030170">
    <property type="term" value="F:pyridoxal phosphate binding"/>
    <property type="evidence" value="ECO:0007669"/>
    <property type="project" value="InterPro"/>
</dbReference>
<dbReference type="FunFam" id="3.40.640.10:FF:000046">
    <property type="entry name" value="Cystathionine gamma-lyase"/>
    <property type="match status" value="1"/>
</dbReference>
<dbReference type="PANTHER" id="PTHR11808">
    <property type="entry name" value="TRANS-SULFURATION ENZYME FAMILY MEMBER"/>
    <property type="match status" value="1"/>
</dbReference>
<dbReference type="KEGG" id="mrs:Murru_2962"/>
<keyword evidence="5" id="KW-0812">Transmembrane</keyword>
<dbReference type="InterPro" id="IPR015422">
    <property type="entry name" value="PyrdxlP-dep_Trfase_small"/>
</dbReference>
<evidence type="ECO:0000256" key="1">
    <source>
        <dbReference type="ARBA" id="ARBA00001933"/>
    </source>
</evidence>
<accession>G2PJZ9</accession>
<dbReference type="InterPro" id="IPR000277">
    <property type="entry name" value="Cys/Met-Metab_PyrdxlP-dep_enz"/>
</dbReference>
<reference evidence="6 7" key="2">
    <citation type="journal article" date="2012" name="Stand. Genomic Sci.">
        <title>Complete genome sequence of the facultatively anaerobic, appendaged bacterium Muricauda ruestringensis type strain (B1(T)).</title>
        <authorList>
            <person name="Huntemann M."/>
            <person name="Teshima H."/>
            <person name="Lapidus A."/>
            <person name="Nolan M."/>
            <person name="Lucas S."/>
            <person name="Hammon N."/>
            <person name="Deshpande S."/>
            <person name="Cheng J.F."/>
            <person name="Tapia R."/>
            <person name="Goodwin L.A."/>
            <person name="Pitluck S."/>
            <person name="Liolios K."/>
            <person name="Pagani I."/>
            <person name="Ivanova N."/>
            <person name="Mavromatis K."/>
            <person name="Mikhailova N."/>
            <person name="Pati A."/>
            <person name="Chen A."/>
            <person name="Palaniappan K."/>
            <person name="Land M."/>
            <person name="Hauser L."/>
            <person name="Pan C."/>
            <person name="Brambilla E.M."/>
            <person name="Rohde M."/>
            <person name="Spring S."/>
            <person name="Goker M."/>
            <person name="Detter J.C."/>
            <person name="Bristow J."/>
            <person name="Eisen J.A."/>
            <person name="Markowitz V."/>
            <person name="Hugenholtz P."/>
            <person name="Kyrpides N.C."/>
            <person name="Klenk H.P."/>
            <person name="Woyke T."/>
        </authorList>
    </citation>
    <scope>NUCLEOTIDE SEQUENCE [LARGE SCALE GENOMIC DNA]</scope>
    <source>
        <strain evidence="7">DSM 13258 / LMG 19739 / B1</strain>
    </source>
</reference>
<evidence type="ECO:0000256" key="3">
    <source>
        <dbReference type="PIRSR" id="PIRSR001434-2"/>
    </source>
</evidence>
<keyword evidence="5" id="KW-0472">Membrane</keyword>
<dbReference type="PROSITE" id="PS00868">
    <property type="entry name" value="CYS_MET_METAB_PP"/>
    <property type="match status" value="1"/>
</dbReference>
<dbReference type="CDD" id="cd00614">
    <property type="entry name" value="CGS_like"/>
    <property type="match status" value="1"/>
</dbReference>
<keyword evidence="6" id="KW-0456">Lyase</keyword>
<proteinExistence type="inferred from homology"/>
<name>G2PJZ9_ALLRU</name>
<dbReference type="STRING" id="886377.Murru_2962"/>
<dbReference type="GO" id="GO:0019346">
    <property type="term" value="P:transsulfuration"/>
    <property type="evidence" value="ECO:0007669"/>
    <property type="project" value="InterPro"/>
</dbReference>
<dbReference type="Gene3D" id="3.90.1150.10">
    <property type="entry name" value="Aspartate Aminotransferase, domain 1"/>
    <property type="match status" value="1"/>
</dbReference>
<keyword evidence="7" id="KW-1185">Reference proteome</keyword>
<dbReference type="GO" id="GO:0005737">
    <property type="term" value="C:cytoplasm"/>
    <property type="evidence" value="ECO:0007669"/>
    <property type="project" value="TreeGrafter"/>
</dbReference>
<comment type="similarity">
    <text evidence="4">Belongs to the trans-sulfuration enzymes family.</text>
</comment>
<protein>
    <submittedName>
        <fullName evidence="6">Cystathionine gamma-lyase</fullName>
        <ecNumber evidence="6">4.4.1.1</ecNumber>
    </submittedName>
</protein>
<feature type="modified residue" description="N6-(pyridoxal phosphate)lysine" evidence="3">
    <location>
        <position position="207"/>
    </location>
</feature>
<evidence type="ECO:0000256" key="5">
    <source>
        <dbReference type="SAM" id="Phobius"/>
    </source>
</evidence>
<dbReference type="PIRSF" id="PIRSF001434">
    <property type="entry name" value="CGS"/>
    <property type="match status" value="1"/>
</dbReference>
<feature type="transmembrane region" description="Helical" evidence="5">
    <location>
        <begin position="78"/>
        <end position="97"/>
    </location>
</feature>
<dbReference type="eggNOG" id="COG0626">
    <property type="taxonomic scope" value="Bacteria"/>
</dbReference>
<dbReference type="EMBL" id="CP002999">
    <property type="protein sequence ID" value="AEM71984.1"/>
    <property type="molecule type" value="Genomic_DNA"/>
</dbReference>
<evidence type="ECO:0000256" key="2">
    <source>
        <dbReference type="ARBA" id="ARBA00022898"/>
    </source>
</evidence>
<reference evidence="7" key="1">
    <citation type="submission" date="2011-08" db="EMBL/GenBank/DDBJ databases">
        <title>The complete genome of Muricauda ruestringensis DSM 13258.</title>
        <authorList>
            <person name="Lucas S."/>
            <person name="Han J."/>
            <person name="Lapidus A."/>
            <person name="Bruce D."/>
            <person name="Goodwin L."/>
            <person name="Pitluck S."/>
            <person name="Peters L."/>
            <person name="Kyrpides N."/>
            <person name="Mavromatis K."/>
            <person name="Ivanova N."/>
            <person name="Ovchinnikova G."/>
            <person name="Teshima H."/>
            <person name="Detter J.C."/>
            <person name="Tapia R."/>
            <person name="Han C."/>
            <person name="Land M."/>
            <person name="Hauser L."/>
            <person name="Markowitz V."/>
            <person name="Cheng J.-F."/>
            <person name="Hugenholtz P."/>
            <person name="Woyke T."/>
            <person name="Wu D."/>
            <person name="Spring S."/>
            <person name="Schroeder M."/>
            <person name="Brambilla E."/>
            <person name="Klenk H.-P."/>
            <person name="Eisen J.A."/>
        </authorList>
    </citation>
    <scope>NUCLEOTIDE SEQUENCE [LARGE SCALE GENOMIC DNA]</scope>
    <source>
        <strain evidence="7">DSM 13258 / LMG 19739 / B1</strain>
    </source>
</reference>